<name>A0A517LU98_9BACT</name>
<proteinExistence type="predicted"/>
<evidence type="ECO:0000313" key="2">
    <source>
        <dbReference type="EMBL" id="QDS86197.1"/>
    </source>
</evidence>
<keyword evidence="3" id="KW-1185">Reference proteome</keyword>
<dbReference type="RefSeq" id="WP_218934517.1">
    <property type="nucleotide sequence ID" value="NZ_CP036261.1"/>
</dbReference>
<keyword evidence="1" id="KW-0472">Membrane</keyword>
<sequence>MLHVVAAWRLFFGFIGSSIFIYLERLMVRRDVRHRLVWAASVMLLVVGCGRTRSDQIAVSGQVQFDGKPVAEGTISFMPVSGTGQTTGAQIVDGSYATTVSPGEQAVQITGTNVVKLEDPTEEEVSRGITERVDQYIPAKYNRQSELRITVAADSPTHDFDLQP</sequence>
<dbReference type="AlphaFoldDB" id="A0A517LU98"/>
<gene>
    <name evidence="2" type="ORF">EC9_03570</name>
</gene>
<reference evidence="2 3" key="1">
    <citation type="submission" date="2019-02" db="EMBL/GenBank/DDBJ databases">
        <title>Deep-cultivation of Planctomycetes and their phenomic and genomic characterization uncovers novel biology.</title>
        <authorList>
            <person name="Wiegand S."/>
            <person name="Jogler M."/>
            <person name="Boedeker C."/>
            <person name="Pinto D."/>
            <person name="Vollmers J."/>
            <person name="Rivas-Marin E."/>
            <person name="Kohn T."/>
            <person name="Peeters S.H."/>
            <person name="Heuer A."/>
            <person name="Rast P."/>
            <person name="Oberbeckmann S."/>
            <person name="Bunk B."/>
            <person name="Jeske O."/>
            <person name="Meyerdierks A."/>
            <person name="Storesund J.E."/>
            <person name="Kallscheuer N."/>
            <person name="Luecker S."/>
            <person name="Lage O.M."/>
            <person name="Pohl T."/>
            <person name="Merkel B.J."/>
            <person name="Hornburger P."/>
            <person name="Mueller R.-W."/>
            <person name="Bruemmer F."/>
            <person name="Labrenz M."/>
            <person name="Spormann A.M."/>
            <person name="Op den Camp H."/>
            <person name="Overmann J."/>
            <person name="Amann R."/>
            <person name="Jetten M.S.M."/>
            <person name="Mascher T."/>
            <person name="Medema M.H."/>
            <person name="Devos D.P."/>
            <person name="Kaster A.-K."/>
            <person name="Ovreas L."/>
            <person name="Rohde M."/>
            <person name="Galperin M.Y."/>
            <person name="Jogler C."/>
        </authorList>
    </citation>
    <scope>NUCLEOTIDE SEQUENCE [LARGE SCALE GENOMIC DNA]</scope>
    <source>
        <strain evidence="2 3">EC9</strain>
    </source>
</reference>
<dbReference type="Proteomes" id="UP000319557">
    <property type="component" value="Chromosome"/>
</dbReference>
<evidence type="ECO:0000313" key="3">
    <source>
        <dbReference type="Proteomes" id="UP000319557"/>
    </source>
</evidence>
<evidence type="ECO:0000256" key="1">
    <source>
        <dbReference type="SAM" id="Phobius"/>
    </source>
</evidence>
<organism evidence="2 3">
    <name type="scientific">Rosistilla ulvae</name>
    <dbReference type="NCBI Taxonomy" id="1930277"/>
    <lineage>
        <taxon>Bacteria</taxon>
        <taxon>Pseudomonadati</taxon>
        <taxon>Planctomycetota</taxon>
        <taxon>Planctomycetia</taxon>
        <taxon>Pirellulales</taxon>
        <taxon>Pirellulaceae</taxon>
        <taxon>Rosistilla</taxon>
    </lineage>
</organism>
<accession>A0A517LU98</accession>
<keyword evidence="1" id="KW-0812">Transmembrane</keyword>
<protein>
    <recommendedName>
        <fullName evidence="4">Carboxypeptidase regulatory-like domain-containing protein</fullName>
    </recommendedName>
</protein>
<dbReference type="EMBL" id="CP036261">
    <property type="protein sequence ID" value="QDS86197.1"/>
    <property type="molecule type" value="Genomic_DNA"/>
</dbReference>
<keyword evidence="1" id="KW-1133">Transmembrane helix</keyword>
<evidence type="ECO:0008006" key="4">
    <source>
        <dbReference type="Google" id="ProtNLM"/>
    </source>
</evidence>
<feature type="transmembrane region" description="Helical" evidence="1">
    <location>
        <begin position="6"/>
        <end position="23"/>
    </location>
</feature>
<dbReference type="KEGG" id="ruv:EC9_03570"/>